<reference evidence="1 2" key="1">
    <citation type="submission" date="2024-07" db="EMBL/GenBank/DDBJ databases">
        <authorList>
            <person name="Thanompreechachai J."/>
            <person name="Duangmal K."/>
        </authorList>
    </citation>
    <scope>NUCLEOTIDE SEQUENCE [LARGE SCALE GENOMIC DNA]</scope>
    <source>
        <strain evidence="1 2">LSe6-4</strain>
    </source>
</reference>
<gene>
    <name evidence="1" type="ORF">AB2L27_16485</name>
</gene>
<evidence type="ECO:0000313" key="2">
    <source>
        <dbReference type="Proteomes" id="UP001565927"/>
    </source>
</evidence>
<sequence>MSRTSTSAPLPAGARTGRAPAPRGVRLALAVAVLAGVAACTSDQEAGVPDNRVDEAVGLATSAATAARAAAGAAGETPAVLGTVGGQAVVGQGASVPLTANSTVRAFAVCVGGGDVDLDLAGTARTLTCDGQVQEVPELPVPGTGDSKVEPSRVDGSASAWAVAFAPA</sequence>
<accession>A0ABV4H466</accession>
<name>A0ABV4H466_9ACTN</name>
<dbReference type="Proteomes" id="UP001565927">
    <property type="component" value="Unassembled WGS sequence"/>
</dbReference>
<dbReference type="EMBL" id="JBGFTU010000021">
    <property type="protein sequence ID" value="MEZ0166360.1"/>
    <property type="molecule type" value="Genomic_DNA"/>
</dbReference>
<keyword evidence="2" id="KW-1185">Reference proteome</keyword>
<evidence type="ECO:0000313" key="1">
    <source>
        <dbReference type="EMBL" id="MEZ0166360.1"/>
    </source>
</evidence>
<organism evidence="1 2">
    <name type="scientific">Kineococcus halophytocola</name>
    <dbReference type="NCBI Taxonomy" id="3234027"/>
    <lineage>
        <taxon>Bacteria</taxon>
        <taxon>Bacillati</taxon>
        <taxon>Actinomycetota</taxon>
        <taxon>Actinomycetes</taxon>
        <taxon>Kineosporiales</taxon>
        <taxon>Kineosporiaceae</taxon>
        <taxon>Kineococcus</taxon>
    </lineage>
</organism>
<proteinExistence type="predicted"/>
<comment type="caution">
    <text evidence="1">The sequence shown here is derived from an EMBL/GenBank/DDBJ whole genome shotgun (WGS) entry which is preliminary data.</text>
</comment>
<protein>
    <submittedName>
        <fullName evidence="1">Uncharacterized protein</fullName>
    </submittedName>
</protein>